<dbReference type="AlphaFoldDB" id="A0A1E3S7X1"/>
<reference evidence="1 2" key="1">
    <citation type="submission" date="2017-02" db="EMBL/GenBank/DDBJ databases">
        <title>The new phylogeny of genus Mycobacterium.</title>
        <authorList>
            <person name="Tortoli E."/>
            <person name="Trovato A."/>
            <person name="Cirillo D.M."/>
        </authorList>
    </citation>
    <scope>NUCLEOTIDE SEQUENCE [LARGE SCALE GENOMIC DNA]</scope>
    <source>
        <strain evidence="1 2">DSM 44049</strain>
    </source>
</reference>
<comment type="caution">
    <text evidence="1">The sequence shown here is derived from an EMBL/GenBank/DDBJ whole genome shotgun (WGS) entry which is preliminary data.</text>
</comment>
<proteinExistence type="predicted"/>
<sequence>MSPDRSGRTRQGKQLRYLEIFRFAWGAALLVRTRFVLSSIHRIEIDRKALVITRILGARHLVQAGLSGIRPSPEVIAMGTWVDTVHSLTAVGLAVVDRHRARAGLTDAAVAALWALLGTHDLATGTSFGQNGQRGRDHLVELVLPRLPGGQHVWVRAERVRRQHQPQLKEAV</sequence>
<gene>
    <name evidence="1" type="ORF">BST27_22585</name>
</gene>
<dbReference type="RefSeq" id="WP_069421542.1">
    <property type="nucleotide sequence ID" value="NZ_CBCRZH010000042.1"/>
</dbReference>
<accession>A0A1E3S7X1</accession>
<dbReference type="OrthoDB" id="4734201at2"/>
<keyword evidence="2" id="KW-1185">Reference proteome</keyword>
<evidence type="ECO:0000313" key="2">
    <source>
        <dbReference type="Proteomes" id="UP000192739"/>
    </source>
</evidence>
<evidence type="ECO:0000313" key="1">
    <source>
        <dbReference type="EMBL" id="ORA97368.1"/>
    </source>
</evidence>
<name>A0A1E3S7X1_MYCIE</name>
<protein>
    <submittedName>
        <fullName evidence="1">Uncharacterized protein</fullName>
    </submittedName>
</protein>
<dbReference type="Proteomes" id="UP000192739">
    <property type="component" value="Unassembled WGS sequence"/>
</dbReference>
<organism evidence="1 2">
    <name type="scientific">Mycobacterium intermedium</name>
    <dbReference type="NCBI Taxonomy" id="28445"/>
    <lineage>
        <taxon>Bacteria</taxon>
        <taxon>Bacillati</taxon>
        <taxon>Actinomycetota</taxon>
        <taxon>Actinomycetes</taxon>
        <taxon>Mycobacteriales</taxon>
        <taxon>Mycobacteriaceae</taxon>
        <taxon>Mycobacterium</taxon>
        <taxon>Mycobacterium simiae complex</taxon>
    </lineage>
</organism>
<dbReference type="EMBL" id="MVHT01000076">
    <property type="protein sequence ID" value="ORA97368.1"/>
    <property type="molecule type" value="Genomic_DNA"/>
</dbReference>
<dbReference type="STRING" id="28445.BHQ20_23380"/>